<protein>
    <submittedName>
        <fullName evidence="1">Uncharacterized protein</fullName>
    </submittedName>
</protein>
<keyword evidence="2" id="KW-1185">Reference proteome</keyword>
<evidence type="ECO:0000313" key="1">
    <source>
        <dbReference type="EMBL" id="QPB44233.1"/>
    </source>
</evidence>
<evidence type="ECO:0000313" key="2">
    <source>
        <dbReference type="Proteomes" id="UP001162098"/>
    </source>
</evidence>
<reference evidence="1 2" key="1">
    <citation type="submission" date="2020-09" db="EMBL/GenBank/DDBJ databases">
        <authorList>
            <person name="Zhang R."/>
            <person name="Garcia K."/>
            <person name="Ogata H."/>
        </authorList>
    </citation>
    <scope>NUCLEOTIDE SEQUENCE [LARGE SCALE GENOMIC DNA]</scope>
    <source>
        <strain evidence="2">stheno</strain>
    </source>
</reference>
<accession>A0A7S7YED8</accession>
<dbReference type="KEGG" id="vg:80543429"/>
<proteinExistence type="predicted"/>
<dbReference type="EMBL" id="MW018138">
    <property type="protein sequence ID" value="QPB44233.1"/>
    <property type="molecule type" value="Genomic_DNA"/>
</dbReference>
<dbReference type="Proteomes" id="UP001162098">
    <property type="component" value="Segment"/>
</dbReference>
<name>A0A7S7YED8_9VIRU</name>
<organism evidence="1 2">
    <name type="scientific">Medusavirus stheno T3</name>
    <dbReference type="NCBI Taxonomy" id="3069717"/>
    <lineage>
        <taxon>Viruses</taxon>
        <taxon>Varidnaviria</taxon>
        <taxon>Bamfordvirae</taxon>
        <taxon>Nucleocytoviricota</taxon>
        <taxon>Megaviricetes</taxon>
        <taxon>Mamonoviridae</taxon>
        <taxon>Medusavirus</taxon>
        <taxon>Medusavirus sthenus</taxon>
    </lineage>
</organism>
<sequence length="85" mass="9807">MASRTAATRIANLGRLPAWWCKTREDIAKRYPDGIRHLINCDTGEKLPLSDSASRSFEESMIMLEKNRRLARFLHLAGSPWRHDL</sequence>